<keyword evidence="2" id="KW-0560">Oxidoreductase</keyword>
<dbReference type="GO" id="GO:0009073">
    <property type="term" value="P:aromatic amino acid family biosynthetic process"/>
    <property type="evidence" value="ECO:0007669"/>
    <property type="project" value="UniProtKB-KW"/>
</dbReference>
<feature type="domain" description="Shikimate dehydrogenase substrate binding N-terminal" evidence="4">
    <location>
        <begin position="16"/>
        <end position="99"/>
    </location>
</feature>
<gene>
    <name evidence="5" type="ORF">K1W69_08265</name>
</gene>
<evidence type="ECO:0000256" key="2">
    <source>
        <dbReference type="ARBA" id="ARBA00023002"/>
    </source>
</evidence>
<dbReference type="InterPro" id="IPR036291">
    <property type="entry name" value="NAD(P)-bd_dom_sf"/>
</dbReference>
<dbReference type="InterPro" id="IPR046346">
    <property type="entry name" value="Aminoacid_DH-like_N_sf"/>
</dbReference>
<dbReference type="PANTHER" id="PTHR21089:SF1">
    <property type="entry name" value="BIFUNCTIONAL 3-DEHYDROQUINATE DEHYDRATASE_SHIKIMATE DEHYDROGENASE, CHLOROPLASTIC"/>
    <property type="match status" value="1"/>
</dbReference>
<evidence type="ECO:0000259" key="4">
    <source>
        <dbReference type="Pfam" id="PF08501"/>
    </source>
</evidence>
<accession>A0AAE3D110</accession>
<sequence length="281" mass="28740">MTLAIDIGGATRIYPVIGDPIAQVQTPRLINPLFAEHGLDIVSVPVHTPAVRLRDVWEALRVTPNVAGIAVTVPHKVSAAGLCSSLTDAARAVGAVNTVRRAEDGAMHGALFDGVGFVEGLGDERKRLEGSTVLLIGAGGAGRAIAHALAAEKIARLHIVDERSDAAAMAASMVNQGKGCAIATTAWPDFASCGVVINATPLGLKPGDAMPLSESCIRTDMLIADIAALDRETPLLAAARRLGCATSDGDAMLKAQLGLVAGFIAGLPAGALLSQDPTAIR</sequence>
<dbReference type="GO" id="GO:0019632">
    <property type="term" value="P:shikimate metabolic process"/>
    <property type="evidence" value="ECO:0007669"/>
    <property type="project" value="TreeGrafter"/>
</dbReference>
<dbReference type="PANTHER" id="PTHR21089">
    <property type="entry name" value="SHIKIMATE DEHYDROGENASE"/>
    <property type="match status" value="1"/>
</dbReference>
<dbReference type="SUPFAM" id="SSF51735">
    <property type="entry name" value="NAD(P)-binding Rossmann-fold domains"/>
    <property type="match status" value="1"/>
</dbReference>
<keyword evidence="6" id="KW-1185">Reference proteome</keyword>
<keyword evidence="3" id="KW-0028">Amino-acid biosynthesis</keyword>
<organism evidence="5 6">
    <name type="scientific">Flavimaribacter sediminis</name>
    <dbReference type="NCBI Taxonomy" id="2865987"/>
    <lineage>
        <taxon>Bacteria</taxon>
        <taxon>Pseudomonadati</taxon>
        <taxon>Pseudomonadota</taxon>
        <taxon>Alphaproteobacteria</taxon>
        <taxon>Hyphomicrobiales</taxon>
        <taxon>Rhizobiaceae</taxon>
        <taxon>Flavimaribacter</taxon>
    </lineage>
</organism>
<dbReference type="GO" id="GO:0004764">
    <property type="term" value="F:shikimate 3-dehydrogenase (NADP+) activity"/>
    <property type="evidence" value="ECO:0007669"/>
    <property type="project" value="InterPro"/>
</dbReference>
<dbReference type="RefSeq" id="WP_220227911.1">
    <property type="nucleotide sequence ID" value="NZ_JAICBX010000002.1"/>
</dbReference>
<dbReference type="EMBL" id="JAICBX010000002">
    <property type="protein sequence ID" value="MBW8637178.1"/>
    <property type="molecule type" value="Genomic_DNA"/>
</dbReference>
<name>A0AAE3D110_9HYPH</name>
<reference evidence="5" key="1">
    <citation type="submission" date="2021-08" db="EMBL/GenBank/DDBJ databases">
        <title>Hoeflea bacterium WL0058 sp. nov., isolated from the sediment.</title>
        <authorList>
            <person name="Wang L."/>
            <person name="Zhang D."/>
        </authorList>
    </citation>
    <scope>NUCLEOTIDE SEQUENCE</scope>
    <source>
        <strain evidence="5">WL0058</strain>
    </source>
</reference>
<dbReference type="Pfam" id="PF08501">
    <property type="entry name" value="Shikimate_dh_N"/>
    <property type="match status" value="1"/>
</dbReference>
<dbReference type="SUPFAM" id="SSF53223">
    <property type="entry name" value="Aminoacid dehydrogenase-like, N-terminal domain"/>
    <property type="match status" value="1"/>
</dbReference>
<proteinExistence type="predicted"/>
<evidence type="ECO:0000256" key="3">
    <source>
        <dbReference type="ARBA" id="ARBA00023141"/>
    </source>
</evidence>
<dbReference type="InterPro" id="IPR013708">
    <property type="entry name" value="Shikimate_DH-bd_N"/>
</dbReference>
<evidence type="ECO:0000313" key="6">
    <source>
        <dbReference type="Proteomes" id="UP001196509"/>
    </source>
</evidence>
<dbReference type="Gene3D" id="3.40.50.720">
    <property type="entry name" value="NAD(P)-binding Rossmann-like Domain"/>
    <property type="match status" value="1"/>
</dbReference>
<evidence type="ECO:0000313" key="5">
    <source>
        <dbReference type="EMBL" id="MBW8637178.1"/>
    </source>
</evidence>
<dbReference type="InterPro" id="IPR022893">
    <property type="entry name" value="Shikimate_DH_fam"/>
</dbReference>
<comment type="pathway">
    <text evidence="1">Metabolic intermediate biosynthesis; chorismate biosynthesis; chorismate from D-erythrose 4-phosphate and phosphoenolpyruvate: step 4/7.</text>
</comment>
<protein>
    <submittedName>
        <fullName evidence="5">Shikimate dehydrogenase</fullName>
    </submittedName>
</protein>
<dbReference type="GO" id="GO:0009423">
    <property type="term" value="P:chorismate biosynthetic process"/>
    <property type="evidence" value="ECO:0007669"/>
    <property type="project" value="TreeGrafter"/>
</dbReference>
<dbReference type="AlphaFoldDB" id="A0AAE3D110"/>
<comment type="caution">
    <text evidence="5">The sequence shown here is derived from an EMBL/GenBank/DDBJ whole genome shotgun (WGS) entry which is preliminary data.</text>
</comment>
<evidence type="ECO:0000256" key="1">
    <source>
        <dbReference type="ARBA" id="ARBA00004871"/>
    </source>
</evidence>
<dbReference type="Proteomes" id="UP001196509">
    <property type="component" value="Unassembled WGS sequence"/>
</dbReference>
<dbReference type="Gene3D" id="3.40.50.10860">
    <property type="entry name" value="Leucine Dehydrogenase, chain A, domain 1"/>
    <property type="match status" value="1"/>
</dbReference>
<keyword evidence="3" id="KW-0057">Aromatic amino acid biosynthesis</keyword>